<dbReference type="PROSITE" id="PS50887">
    <property type="entry name" value="GGDEF"/>
    <property type="match status" value="1"/>
</dbReference>
<dbReference type="NCBIfam" id="TIGR00254">
    <property type="entry name" value="GGDEF"/>
    <property type="match status" value="1"/>
</dbReference>
<dbReference type="Gene3D" id="3.30.70.270">
    <property type="match status" value="1"/>
</dbReference>
<evidence type="ECO:0000313" key="3">
    <source>
        <dbReference type="EMBL" id="MDV7215241.1"/>
    </source>
</evidence>
<dbReference type="InterPro" id="IPR029787">
    <property type="entry name" value="Nucleotide_cyclase"/>
</dbReference>
<dbReference type="CDD" id="cd01949">
    <property type="entry name" value="GGDEF"/>
    <property type="match status" value="1"/>
</dbReference>
<keyword evidence="3" id="KW-0548">Nucleotidyltransferase</keyword>
<dbReference type="SMART" id="SM00267">
    <property type="entry name" value="GGDEF"/>
    <property type="match status" value="1"/>
</dbReference>
<comment type="caution">
    <text evidence="3">The sequence shown here is derived from an EMBL/GenBank/DDBJ whole genome shotgun (WGS) entry which is preliminary data.</text>
</comment>
<dbReference type="Proteomes" id="UP001187346">
    <property type="component" value="Unassembled WGS sequence"/>
</dbReference>
<dbReference type="EC" id="2.7.7.65" evidence="3"/>
<dbReference type="PANTHER" id="PTHR46663:SF2">
    <property type="entry name" value="GGDEF DOMAIN-CONTAINING PROTEIN"/>
    <property type="match status" value="1"/>
</dbReference>
<dbReference type="InterPro" id="IPR043128">
    <property type="entry name" value="Rev_trsase/Diguanyl_cyclase"/>
</dbReference>
<feature type="region of interest" description="Disordered" evidence="1">
    <location>
        <begin position="194"/>
        <end position="227"/>
    </location>
</feature>
<keyword evidence="3" id="KW-0808">Transferase</keyword>
<feature type="compositionally biased region" description="Low complexity" evidence="1">
    <location>
        <begin position="196"/>
        <end position="218"/>
    </location>
</feature>
<gene>
    <name evidence="3" type="ORF">R5A26_04690</name>
</gene>
<protein>
    <submittedName>
        <fullName evidence="3">GGDEF domain-containing protein</fullName>
        <ecNumber evidence="3">2.7.7.65</ecNumber>
    </submittedName>
</protein>
<dbReference type="PANTHER" id="PTHR46663">
    <property type="entry name" value="DIGUANYLATE CYCLASE DGCT-RELATED"/>
    <property type="match status" value="1"/>
</dbReference>
<evidence type="ECO:0000259" key="2">
    <source>
        <dbReference type="PROSITE" id="PS50887"/>
    </source>
</evidence>
<dbReference type="SUPFAM" id="SSF55073">
    <property type="entry name" value="Nucleotide cyclase"/>
    <property type="match status" value="1"/>
</dbReference>
<accession>A0ABU4F5H9</accession>
<feature type="domain" description="GGDEF" evidence="2">
    <location>
        <begin position="58"/>
        <end position="200"/>
    </location>
</feature>
<reference evidence="3 4" key="1">
    <citation type="submission" date="2023-10" db="EMBL/GenBank/DDBJ databases">
        <title>Characterization of rhizosphere-enriched actinobacteria from wheat plants lab-grown on chernevaya soil.</title>
        <authorList>
            <person name="Tikhonova E.N."/>
            <person name="Konopkin A."/>
            <person name="Kravchenko I.K."/>
        </authorList>
    </citation>
    <scope>NUCLEOTIDE SEQUENCE [LARGE SCALE GENOMIC DNA]</scope>
    <source>
        <strain evidence="3 4">RR29</strain>
    </source>
</reference>
<dbReference type="Pfam" id="PF00990">
    <property type="entry name" value="GGDEF"/>
    <property type="match status" value="1"/>
</dbReference>
<evidence type="ECO:0000256" key="1">
    <source>
        <dbReference type="SAM" id="MobiDB-lite"/>
    </source>
</evidence>
<dbReference type="InterPro" id="IPR052163">
    <property type="entry name" value="DGC-Regulatory_Protein"/>
</dbReference>
<organism evidence="3 4">
    <name type="scientific">Streptomyces prunicolor</name>
    <dbReference type="NCBI Taxonomy" id="67348"/>
    <lineage>
        <taxon>Bacteria</taxon>
        <taxon>Bacillati</taxon>
        <taxon>Actinomycetota</taxon>
        <taxon>Actinomycetes</taxon>
        <taxon>Kitasatosporales</taxon>
        <taxon>Streptomycetaceae</taxon>
        <taxon>Streptomyces</taxon>
    </lineage>
</organism>
<dbReference type="EMBL" id="JAWMAJ010000010">
    <property type="protein sequence ID" value="MDV7215241.1"/>
    <property type="molecule type" value="Genomic_DNA"/>
</dbReference>
<dbReference type="GO" id="GO:0052621">
    <property type="term" value="F:diguanylate cyclase activity"/>
    <property type="evidence" value="ECO:0007669"/>
    <property type="project" value="UniProtKB-EC"/>
</dbReference>
<keyword evidence="4" id="KW-1185">Reference proteome</keyword>
<dbReference type="InterPro" id="IPR000160">
    <property type="entry name" value="GGDEF_dom"/>
</dbReference>
<dbReference type="RefSeq" id="WP_317770178.1">
    <property type="nucleotide sequence ID" value="NZ_JAWMAJ010000010.1"/>
</dbReference>
<proteinExistence type="predicted"/>
<evidence type="ECO:0000313" key="4">
    <source>
        <dbReference type="Proteomes" id="UP001187346"/>
    </source>
</evidence>
<name>A0ABU4F5H9_9ACTN</name>
<sequence length="227" mass="23468">MNALLTALSAAGPLACGWGAHGLWMGRRLTAARRDPLSGLWTRASFERRALRILGRQMHTAVILVDLDGFKALNDTAGHAAGDAAIRNTAASLTDAVASYPGAVVGRLGGDEFIAAVPLPGAHTLPWLLDALHDVITAPFRFEDTDLTVGVSIGASLSSDLLPTAPQGGPVALSLLMRLADEAMYTAKRAGGGWCDPAAATPDGTTTAGRRTGRPGTHTPDREEAAA</sequence>